<organism evidence="1 2">
    <name type="scientific">Hoeflea algicola</name>
    <dbReference type="NCBI Taxonomy" id="2983763"/>
    <lineage>
        <taxon>Bacteria</taxon>
        <taxon>Pseudomonadati</taxon>
        <taxon>Pseudomonadota</taxon>
        <taxon>Alphaproteobacteria</taxon>
        <taxon>Hyphomicrobiales</taxon>
        <taxon>Rhizobiaceae</taxon>
        <taxon>Hoeflea</taxon>
    </lineage>
</organism>
<dbReference type="EMBL" id="JAOVZR010000001">
    <property type="protein sequence ID" value="MCY0150215.1"/>
    <property type="molecule type" value="Genomic_DNA"/>
</dbReference>
<evidence type="ECO:0000313" key="1">
    <source>
        <dbReference type="EMBL" id="MCY0150215.1"/>
    </source>
</evidence>
<sequence length="51" mass="5935">MPITEEQAKADVRCTREQISRTVWIAAIRCIAPYLLIMQPEADLYVLLNMR</sequence>
<dbReference type="Proteomes" id="UP001073227">
    <property type="component" value="Unassembled WGS sequence"/>
</dbReference>
<protein>
    <submittedName>
        <fullName evidence="1">Uncharacterized protein</fullName>
    </submittedName>
</protein>
<evidence type="ECO:0000313" key="2">
    <source>
        <dbReference type="Proteomes" id="UP001073227"/>
    </source>
</evidence>
<dbReference type="RefSeq" id="WP_267655649.1">
    <property type="nucleotide sequence ID" value="NZ_JAOVZR010000001.1"/>
</dbReference>
<proteinExistence type="predicted"/>
<accession>A0ABT3ZEJ2</accession>
<comment type="caution">
    <text evidence="1">The sequence shown here is derived from an EMBL/GenBank/DDBJ whole genome shotgun (WGS) entry which is preliminary data.</text>
</comment>
<keyword evidence="2" id="KW-1185">Reference proteome</keyword>
<name>A0ABT3ZEJ2_9HYPH</name>
<reference evidence="1" key="1">
    <citation type="submission" date="2022-10" db="EMBL/GenBank/DDBJ databases">
        <title>Hoeflea sp. G2-23, isolated from marine algae.</title>
        <authorList>
            <person name="Kristyanto S."/>
            <person name="Kim J.M."/>
            <person name="Jeon C.O."/>
        </authorList>
    </citation>
    <scope>NUCLEOTIDE SEQUENCE</scope>
    <source>
        <strain evidence="1">G2-23</strain>
    </source>
</reference>
<gene>
    <name evidence="1" type="ORF">OEG84_21530</name>
</gene>